<sequence>MAEPTTIRTSLGGIAKLIDHSLLHPTMTDAEIEAGLQVARQHNVAAACVKPYSVPVARRILAGTDVLVCAVIGFPHGNSTTTTKVAEAREAVLAGAHEIDMVVNVGKVLGGDWEYVRSEISTINDCVTSTPVNGGGDGNDDGQTAILKVIFENDFLEEQQIALLCRICTEIGVAYVKTSTGYGFVKQPGGDGNTYSYQGATVPHLKLMRASCGPDVKIKAAGGVRTLDDLLRVMALGVSRVGATVTVAILEEAKHRGMTDEPTEFSWK</sequence>
<evidence type="ECO:0000256" key="3">
    <source>
        <dbReference type="ARBA" id="ARBA00022490"/>
    </source>
</evidence>
<comment type="catalytic activity">
    <reaction evidence="7">
        <text>2-deoxy-D-ribose 5-phosphate = D-glyceraldehyde 3-phosphate + acetaldehyde</text>
        <dbReference type="Rhea" id="RHEA:12821"/>
        <dbReference type="ChEBI" id="CHEBI:15343"/>
        <dbReference type="ChEBI" id="CHEBI:59776"/>
        <dbReference type="ChEBI" id="CHEBI:62877"/>
        <dbReference type="EC" id="4.1.2.4"/>
    </reaction>
</comment>
<dbReference type="Gene3D" id="3.20.20.70">
    <property type="entry name" value="Aldolase class I"/>
    <property type="match status" value="1"/>
</dbReference>
<evidence type="ECO:0000256" key="1">
    <source>
        <dbReference type="ARBA" id="ARBA00010936"/>
    </source>
</evidence>
<comment type="similarity">
    <text evidence="1">Belongs to the DeoC/FbaB aldolase family. DeoC type 1 subfamily.</text>
</comment>
<dbReference type="InterPro" id="IPR013785">
    <property type="entry name" value="Aldolase_TIM"/>
</dbReference>
<dbReference type="PIRSF" id="PIRSF001357">
    <property type="entry name" value="DeoC"/>
    <property type="match status" value="1"/>
</dbReference>
<dbReference type="PANTHER" id="PTHR10889">
    <property type="entry name" value="DEOXYRIBOSE-PHOSPHATE ALDOLASE"/>
    <property type="match status" value="1"/>
</dbReference>
<dbReference type="SMART" id="SM01133">
    <property type="entry name" value="DeoC"/>
    <property type="match status" value="1"/>
</dbReference>
<accession>A0AAN6U145</accession>
<evidence type="ECO:0000256" key="2">
    <source>
        <dbReference type="ARBA" id="ARBA00012515"/>
    </source>
</evidence>
<comment type="caution">
    <text evidence="9">The sequence shown here is derived from an EMBL/GenBank/DDBJ whole genome shotgun (WGS) entry which is preliminary data.</text>
</comment>
<dbReference type="InterPro" id="IPR002915">
    <property type="entry name" value="DeoC/FbaB/LacD_aldolase"/>
</dbReference>
<dbReference type="AlphaFoldDB" id="A0AAN6U145"/>
<gene>
    <name evidence="9" type="ORF">N657DRAFT_645501</name>
</gene>
<dbReference type="EMBL" id="MU853228">
    <property type="protein sequence ID" value="KAK4123896.1"/>
    <property type="molecule type" value="Genomic_DNA"/>
</dbReference>
<dbReference type="NCBIfam" id="TIGR00126">
    <property type="entry name" value="deoC"/>
    <property type="match status" value="1"/>
</dbReference>
<evidence type="ECO:0000256" key="4">
    <source>
        <dbReference type="ARBA" id="ARBA00023239"/>
    </source>
</evidence>
<keyword evidence="3" id="KW-0963">Cytoplasm</keyword>
<dbReference type="GO" id="GO:0009264">
    <property type="term" value="P:deoxyribonucleotide catabolic process"/>
    <property type="evidence" value="ECO:0007669"/>
    <property type="project" value="InterPro"/>
</dbReference>
<protein>
    <recommendedName>
        <fullName evidence="2">deoxyribose-phosphate aldolase</fullName>
        <ecNumber evidence="2">4.1.2.4</ecNumber>
    </recommendedName>
    <alternativeName>
        <fullName evidence="6">2-deoxy-D-ribose 5-phosphate aldolase</fullName>
    </alternativeName>
</protein>
<dbReference type="RefSeq" id="XP_062647667.1">
    <property type="nucleotide sequence ID" value="XM_062792958.1"/>
</dbReference>
<dbReference type="PANTHER" id="PTHR10889:SF1">
    <property type="entry name" value="DEOXYRIBOSE-PHOSPHATE ALDOLASE"/>
    <property type="match status" value="1"/>
</dbReference>
<keyword evidence="10" id="KW-1185">Reference proteome</keyword>
<evidence type="ECO:0000256" key="7">
    <source>
        <dbReference type="ARBA" id="ARBA00048791"/>
    </source>
</evidence>
<proteinExistence type="inferred from homology"/>
<organism evidence="9 10">
    <name type="scientific">Parathielavia appendiculata</name>
    <dbReference type="NCBI Taxonomy" id="2587402"/>
    <lineage>
        <taxon>Eukaryota</taxon>
        <taxon>Fungi</taxon>
        <taxon>Dikarya</taxon>
        <taxon>Ascomycota</taxon>
        <taxon>Pezizomycotina</taxon>
        <taxon>Sordariomycetes</taxon>
        <taxon>Sordariomycetidae</taxon>
        <taxon>Sordariales</taxon>
        <taxon>Chaetomiaceae</taxon>
        <taxon>Parathielavia</taxon>
    </lineage>
</organism>
<evidence type="ECO:0000256" key="6">
    <source>
        <dbReference type="ARBA" id="ARBA00032755"/>
    </source>
</evidence>
<dbReference type="InterPro" id="IPR028581">
    <property type="entry name" value="DeoC_typeI"/>
</dbReference>
<dbReference type="CDD" id="cd00959">
    <property type="entry name" value="DeoC"/>
    <property type="match status" value="1"/>
</dbReference>
<keyword evidence="5 8" id="KW-0704">Schiff base</keyword>
<reference evidence="9" key="1">
    <citation type="journal article" date="2023" name="Mol. Phylogenet. Evol.">
        <title>Genome-scale phylogeny and comparative genomics of the fungal order Sordariales.</title>
        <authorList>
            <person name="Hensen N."/>
            <person name="Bonometti L."/>
            <person name="Westerberg I."/>
            <person name="Brannstrom I.O."/>
            <person name="Guillou S."/>
            <person name="Cros-Aarteil S."/>
            <person name="Calhoun S."/>
            <person name="Haridas S."/>
            <person name="Kuo A."/>
            <person name="Mondo S."/>
            <person name="Pangilinan J."/>
            <person name="Riley R."/>
            <person name="LaButti K."/>
            <person name="Andreopoulos B."/>
            <person name="Lipzen A."/>
            <person name="Chen C."/>
            <person name="Yan M."/>
            <person name="Daum C."/>
            <person name="Ng V."/>
            <person name="Clum A."/>
            <person name="Steindorff A."/>
            <person name="Ohm R.A."/>
            <person name="Martin F."/>
            <person name="Silar P."/>
            <person name="Natvig D.O."/>
            <person name="Lalanne C."/>
            <person name="Gautier V."/>
            <person name="Ament-Velasquez S.L."/>
            <person name="Kruys A."/>
            <person name="Hutchinson M.I."/>
            <person name="Powell A.J."/>
            <person name="Barry K."/>
            <person name="Miller A.N."/>
            <person name="Grigoriev I.V."/>
            <person name="Debuchy R."/>
            <person name="Gladieux P."/>
            <person name="Hiltunen Thoren M."/>
            <person name="Johannesson H."/>
        </authorList>
    </citation>
    <scope>NUCLEOTIDE SEQUENCE</scope>
    <source>
        <strain evidence="9">CBS 731.68</strain>
    </source>
</reference>
<evidence type="ECO:0000256" key="8">
    <source>
        <dbReference type="PIRSR" id="PIRSR001357-50"/>
    </source>
</evidence>
<dbReference type="GO" id="GO:0005737">
    <property type="term" value="C:cytoplasm"/>
    <property type="evidence" value="ECO:0007669"/>
    <property type="project" value="InterPro"/>
</dbReference>
<evidence type="ECO:0000256" key="5">
    <source>
        <dbReference type="ARBA" id="ARBA00023270"/>
    </source>
</evidence>
<dbReference type="EC" id="4.1.2.4" evidence="2"/>
<keyword evidence="4" id="KW-0456">Lyase</keyword>
<dbReference type="GO" id="GO:0004139">
    <property type="term" value="F:deoxyribose-phosphate aldolase activity"/>
    <property type="evidence" value="ECO:0007669"/>
    <property type="project" value="UniProtKB-EC"/>
</dbReference>
<evidence type="ECO:0000313" key="9">
    <source>
        <dbReference type="EMBL" id="KAK4123896.1"/>
    </source>
</evidence>
<dbReference type="GeneID" id="87829727"/>
<dbReference type="InterPro" id="IPR011343">
    <property type="entry name" value="DeoC"/>
</dbReference>
<dbReference type="GO" id="GO:0016052">
    <property type="term" value="P:carbohydrate catabolic process"/>
    <property type="evidence" value="ECO:0007669"/>
    <property type="project" value="TreeGrafter"/>
</dbReference>
<dbReference type="Proteomes" id="UP001302602">
    <property type="component" value="Unassembled WGS sequence"/>
</dbReference>
<reference evidence="9" key="2">
    <citation type="submission" date="2023-05" db="EMBL/GenBank/DDBJ databases">
        <authorList>
            <consortium name="Lawrence Berkeley National Laboratory"/>
            <person name="Steindorff A."/>
            <person name="Hensen N."/>
            <person name="Bonometti L."/>
            <person name="Westerberg I."/>
            <person name="Brannstrom I.O."/>
            <person name="Guillou S."/>
            <person name="Cros-Aarteil S."/>
            <person name="Calhoun S."/>
            <person name="Haridas S."/>
            <person name="Kuo A."/>
            <person name="Mondo S."/>
            <person name="Pangilinan J."/>
            <person name="Riley R."/>
            <person name="Labutti K."/>
            <person name="Andreopoulos B."/>
            <person name="Lipzen A."/>
            <person name="Chen C."/>
            <person name="Yanf M."/>
            <person name="Daum C."/>
            <person name="Ng V."/>
            <person name="Clum A."/>
            <person name="Ohm R."/>
            <person name="Martin F."/>
            <person name="Silar P."/>
            <person name="Natvig D."/>
            <person name="Lalanne C."/>
            <person name="Gautier V."/>
            <person name="Ament-Velasquez S.L."/>
            <person name="Kruys A."/>
            <person name="Hutchinson M.I."/>
            <person name="Powell A.J."/>
            <person name="Barry K."/>
            <person name="Miller A.N."/>
            <person name="Grigoriev I.V."/>
            <person name="Debuchy R."/>
            <person name="Gladieux P."/>
            <person name="Thoren M.H."/>
            <person name="Johannesson H."/>
        </authorList>
    </citation>
    <scope>NUCLEOTIDE SEQUENCE</scope>
    <source>
        <strain evidence="9">CBS 731.68</strain>
    </source>
</reference>
<evidence type="ECO:0000313" key="10">
    <source>
        <dbReference type="Proteomes" id="UP001302602"/>
    </source>
</evidence>
<name>A0AAN6U145_9PEZI</name>
<feature type="active site" description="Proton donor/acceptor" evidence="8">
    <location>
        <position position="219"/>
    </location>
</feature>
<dbReference type="SUPFAM" id="SSF51569">
    <property type="entry name" value="Aldolase"/>
    <property type="match status" value="1"/>
</dbReference>
<feature type="active site" description="Schiff-base intermediate with acetaldehyde" evidence="8">
    <location>
        <position position="177"/>
    </location>
</feature>
<dbReference type="HAMAP" id="MF_00114">
    <property type="entry name" value="DeoC_type1"/>
    <property type="match status" value="1"/>
</dbReference>